<dbReference type="SUPFAM" id="SSF141571">
    <property type="entry name" value="Pentapeptide repeat-like"/>
    <property type="match status" value="1"/>
</dbReference>
<sequence length="668" mass="76222">MSRDNKLPSFWSPRQNTSLFESPVVESSAERLKKLREIVDKGGIAAHANFLGYLATIIYLFVTVTSTTSDELLRGTPKSIPLLNIQVPLWWFFLAAPWALFFIHLNQLIQYYYLTRNIESFLDFNRIFLSDRRIEEEKGMLSNFMLSNLIIDDRMPVFVRFIMIFSMFFFNFFCPIAILYIFQHIFFPYHSFWVTISQRLCLTFDLLMTLYVWKFFPLKSSLQSFVLHLSQFCCYCLEKKTLKICLLLCFGYFFIFSGISFYVGKNEYLVEYDSILDLPDRVLLKADPSPSMLAQFSQTIDNYESVYLDMIGMQNLGVDLRWRDFQGINLENTKLPFARLDGDRLRNANLRSAHFEGASLIKVDFSGSDATEAYFTSARFNEYFNFDGLKAMRSHFEFVDAKNMLFLGARLSEAHFEGATLINANFGGADLQGAHFEGANLKDADFSASNLLGAHFEGANLENVKFLASTISGANFQGASLNSVVFVGVNAKDADFRGSYFNPSSVEFSNFSHIKFGELTEEYLSNLKKKIVNALRDKSPMVIDRIINSNKRIIDSAERGGCKVVMSCYDPVGNSFFDPDSSSCSDDFHKKYAKIRGNIYKNVACKNEYSAVLIVDRLTSTSSAMFSGDTSEVLSSFCGQKCGDYYKIDRELEERVVNSVEKITNVPY</sequence>
<protein>
    <submittedName>
        <fullName evidence="2">Putative low-complexity protein</fullName>
    </submittedName>
</protein>
<dbReference type="Pfam" id="PF13599">
    <property type="entry name" value="Pentapeptide_4"/>
    <property type="match status" value="1"/>
</dbReference>
<keyword evidence="1" id="KW-0472">Membrane</keyword>
<dbReference type="PANTHER" id="PTHR14136">
    <property type="entry name" value="BTB_POZ DOMAIN-CONTAINING PROTEIN KCTD9"/>
    <property type="match status" value="1"/>
</dbReference>
<feature type="transmembrane region" description="Helical" evidence="1">
    <location>
        <begin position="50"/>
        <end position="69"/>
    </location>
</feature>
<dbReference type="STRING" id="596152.DesU5LDRAFT_3804"/>
<dbReference type="InterPro" id="IPR051082">
    <property type="entry name" value="Pentapeptide-BTB/POZ_domain"/>
</dbReference>
<organism evidence="2">
    <name type="scientific">Desulfovibrio sp. U5L</name>
    <dbReference type="NCBI Taxonomy" id="596152"/>
    <lineage>
        <taxon>Bacteria</taxon>
        <taxon>Pseudomonadati</taxon>
        <taxon>Thermodesulfobacteriota</taxon>
        <taxon>Desulfovibrionia</taxon>
        <taxon>Desulfovibrionales</taxon>
        <taxon>Desulfovibrionaceae</taxon>
        <taxon>Desulfovibrio</taxon>
    </lineage>
</organism>
<dbReference type="eggNOG" id="COG1357">
    <property type="taxonomic scope" value="Bacteria"/>
</dbReference>
<dbReference type="PANTHER" id="PTHR14136:SF17">
    <property type="entry name" value="BTB_POZ DOMAIN-CONTAINING PROTEIN KCTD9"/>
    <property type="match status" value="1"/>
</dbReference>
<dbReference type="OrthoDB" id="5460021at2"/>
<feature type="transmembrane region" description="Helical" evidence="1">
    <location>
        <begin position="244"/>
        <end position="264"/>
    </location>
</feature>
<name>I2Q6L3_9BACT</name>
<evidence type="ECO:0000256" key="1">
    <source>
        <dbReference type="SAM" id="Phobius"/>
    </source>
</evidence>
<dbReference type="EMBL" id="JH600068">
    <property type="protein sequence ID" value="EIG55419.1"/>
    <property type="molecule type" value="Genomic_DNA"/>
</dbReference>
<feature type="transmembrane region" description="Helical" evidence="1">
    <location>
        <begin position="192"/>
        <end position="213"/>
    </location>
</feature>
<gene>
    <name evidence="2" type="ORF">DesU5LDRAFT_3804</name>
</gene>
<keyword evidence="1" id="KW-1133">Transmembrane helix</keyword>
<evidence type="ECO:0000313" key="2">
    <source>
        <dbReference type="EMBL" id="EIG55419.1"/>
    </source>
</evidence>
<dbReference type="Pfam" id="PF00805">
    <property type="entry name" value="Pentapeptide"/>
    <property type="match status" value="1"/>
</dbReference>
<dbReference type="AlphaFoldDB" id="I2Q6L3"/>
<dbReference type="Gene3D" id="2.160.20.80">
    <property type="entry name" value="E3 ubiquitin-protein ligase SopA"/>
    <property type="match status" value="2"/>
</dbReference>
<accession>I2Q6L3</accession>
<reference evidence="2" key="1">
    <citation type="submission" date="2011-11" db="EMBL/GenBank/DDBJ databases">
        <title>Improved High-Quality Draft sequence of Desulfovibrio sp. U5L.</title>
        <authorList>
            <consortium name="US DOE Joint Genome Institute"/>
            <person name="Lucas S."/>
            <person name="Han J."/>
            <person name="Lapidus A."/>
            <person name="Cheng J.-F."/>
            <person name="Goodwin L."/>
            <person name="Pitluck S."/>
            <person name="Peters L."/>
            <person name="Ovchinnikova G."/>
            <person name="Held B."/>
            <person name="Detter J.C."/>
            <person name="Han C."/>
            <person name="Tapia R."/>
            <person name="Land M."/>
            <person name="Hauser L."/>
            <person name="Kyrpides N."/>
            <person name="Ivanova N."/>
            <person name="Pagani I."/>
            <person name="Gabster J."/>
            <person name="Walker C."/>
            <person name="Stolyar S."/>
            <person name="Stahl D."/>
            <person name="Arkin A."/>
            <person name="Dehal P."/>
            <person name="Hazen T."/>
            <person name="Woyke T."/>
        </authorList>
    </citation>
    <scope>NUCLEOTIDE SEQUENCE [LARGE SCALE GENOMIC DNA]</scope>
    <source>
        <strain evidence="2">U5L</strain>
    </source>
</reference>
<proteinExistence type="predicted"/>
<keyword evidence="1" id="KW-0812">Transmembrane</keyword>
<feature type="transmembrane region" description="Helical" evidence="1">
    <location>
        <begin position="89"/>
        <end position="109"/>
    </location>
</feature>
<feature type="transmembrane region" description="Helical" evidence="1">
    <location>
        <begin position="157"/>
        <end position="186"/>
    </location>
</feature>
<dbReference type="InterPro" id="IPR001646">
    <property type="entry name" value="5peptide_repeat"/>
</dbReference>
<dbReference type="HOGENOM" id="CLU_410910_0_0_7"/>